<evidence type="ECO:0000313" key="4">
    <source>
        <dbReference type="EMBL" id="QHD67002.1"/>
    </source>
</evidence>
<evidence type="ECO:0000313" key="8">
    <source>
        <dbReference type="Proteomes" id="UP000464086"/>
    </source>
</evidence>
<dbReference type="RefSeq" id="WP_037520624.1">
    <property type="nucleotide sequence ID" value="NZ_CP020925.1"/>
</dbReference>
<name>A0A084EIV8_SPHYA</name>
<dbReference type="Proteomes" id="UP000028534">
    <property type="component" value="Unassembled WGS sequence"/>
</dbReference>
<dbReference type="OrthoDB" id="8095026at2"/>
<evidence type="ECO:0000313" key="5">
    <source>
        <dbReference type="Proteomes" id="UP000028534"/>
    </source>
</evidence>
<organism evidence="2 5">
    <name type="scientific">Sphingobium yanoikuyae</name>
    <name type="common">Sphingomonas yanoikuyae</name>
    <dbReference type="NCBI Taxonomy" id="13690"/>
    <lineage>
        <taxon>Bacteria</taxon>
        <taxon>Pseudomonadati</taxon>
        <taxon>Pseudomonadota</taxon>
        <taxon>Alphaproteobacteria</taxon>
        <taxon>Sphingomonadales</taxon>
        <taxon>Sphingomonadaceae</taxon>
        <taxon>Sphingobium</taxon>
    </lineage>
</organism>
<evidence type="ECO:0000313" key="2">
    <source>
        <dbReference type="EMBL" id="KEZ17900.1"/>
    </source>
</evidence>
<dbReference type="EMBL" id="CP020925">
    <property type="protein sequence ID" value="ATP19887.1"/>
    <property type="molecule type" value="Genomic_DNA"/>
</dbReference>
<evidence type="ECO:0000313" key="3">
    <source>
        <dbReference type="EMBL" id="OAH38406.1"/>
    </source>
</evidence>
<gene>
    <name evidence="3" type="ORF">AX777_24315</name>
    <name evidence="1" type="ORF">BV87_16790</name>
    <name evidence="2" type="ORF">CP98_03075</name>
    <name evidence="4" type="ORF">GS397_08010</name>
</gene>
<proteinExistence type="predicted"/>
<dbReference type="AlphaFoldDB" id="A0A084EIV8"/>
<protein>
    <submittedName>
        <fullName evidence="2">Uncharacterized protein</fullName>
    </submittedName>
</protein>
<reference evidence="1 6" key="3">
    <citation type="submission" date="2017-04" db="EMBL/GenBank/DDBJ databases">
        <title>Characterization, genome and methylation analysis of a phthalic acid esters degrading strain Sphingobium yanoikuyae SHJ.</title>
        <authorList>
            <person name="Feng L."/>
        </authorList>
    </citation>
    <scope>NUCLEOTIDE SEQUENCE [LARGE SCALE GENOMIC DNA]</scope>
    <source>
        <strain evidence="1 6">SHJ</strain>
    </source>
</reference>
<dbReference type="PATRIC" id="fig|13690.10.peg.3154"/>
<evidence type="ECO:0000313" key="6">
    <source>
        <dbReference type="Proteomes" id="UP000037029"/>
    </source>
</evidence>
<dbReference type="Proteomes" id="UP000077262">
    <property type="component" value="Unassembled WGS sequence"/>
</dbReference>
<accession>A0A084EIV8</accession>
<evidence type="ECO:0000313" key="1">
    <source>
        <dbReference type="EMBL" id="ATP19887.1"/>
    </source>
</evidence>
<dbReference type="EMBL" id="JGVR01000019">
    <property type="protein sequence ID" value="KEZ17900.1"/>
    <property type="molecule type" value="Genomic_DNA"/>
</dbReference>
<dbReference type="EMBL" id="CP047218">
    <property type="protein sequence ID" value="QHD67002.1"/>
    <property type="molecule type" value="Genomic_DNA"/>
</dbReference>
<dbReference type="Proteomes" id="UP000464086">
    <property type="component" value="Chromosome"/>
</dbReference>
<sequence>MPTLDLRDLHLMKKALCLSIHVIERQPEGPFRSGSDLADMKDFAERLMENDEELAHYLRSALIILNGGPPAV</sequence>
<evidence type="ECO:0000313" key="7">
    <source>
        <dbReference type="Proteomes" id="UP000077262"/>
    </source>
</evidence>
<reference evidence="2 5" key="1">
    <citation type="submission" date="2014-03" db="EMBL/GenBank/DDBJ databases">
        <title>Genome sequence of Sphingobium yanoikuyae B1.</title>
        <authorList>
            <person name="Gan H.M."/>
            <person name="Gan H.Y."/>
            <person name="Savka M.A."/>
        </authorList>
    </citation>
    <scope>NUCLEOTIDE SEQUENCE [LARGE SCALE GENOMIC DNA]</scope>
    <source>
        <strain evidence="2 5">B1</strain>
    </source>
</reference>
<dbReference type="EMBL" id="LSTR01000082">
    <property type="protein sequence ID" value="OAH38406.1"/>
    <property type="molecule type" value="Genomic_DNA"/>
</dbReference>
<dbReference type="Proteomes" id="UP000037029">
    <property type="component" value="Chromosome"/>
</dbReference>
<reference evidence="3 7" key="2">
    <citation type="submission" date="2016-02" db="EMBL/GenBank/DDBJ databases">
        <authorList>
            <person name="Wen L."/>
            <person name="He K."/>
            <person name="Yang H."/>
        </authorList>
    </citation>
    <scope>NUCLEOTIDE SEQUENCE [LARGE SCALE GENOMIC DNA]</scope>
    <source>
        <strain evidence="3 7">CD09_2</strain>
    </source>
</reference>
<reference evidence="4 8" key="4">
    <citation type="submission" date="2019-12" db="EMBL/GenBank/DDBJ databases">
        <title>Functional and genomic insights into the Sphingobium yanoikuyae YC-JY1, a bacterium efficiently degrading bisphenol A.</title>
        <authorList>
            <person name="Jia Y."/>
            <person name="Li X."/>
            <person name="Wang J."/>
            <person name="Eltoukhy A."/>
            <person name="Lamraoui I."/>
            <person name="Yan Y."/>
        </authorList>
    </citation>
    <scope>NUCLEOTIDE SEQUENCE [LARGE SCALE GENOMIC DNA]</scope>
    <source>
        <strain evidence="4 8">YC-JY1</strain>
    </source>
</reference>